<keyword evidence="2" id="KW-1185">Reference proteome</keyword>
<dbReference type="PANTHER" id="PTHR37816">
    <property type="entry name" value="YALI0E33011P"/>
    <property type="match status" value="1"/>
</dbReference>
<reference evidence="1 2" key="1">
    <citation type="submission" date="2019-03" db="EMBL/GenBank/DDBJ databases">
        <title>Genomic Encyclopedia of Type Strains, Phase IV (KMG-IV): sequencing the most valuable type-strain genomes for metagenomic binning, comparative biology and taxonomic classification.</title>
        <authorList>
            <person name="Goeker M."/>
        </authorList>
    </citation>
    <scope>NUCLEOTIDE SEQUENCE [LARGE SCALE GENOMIC DNA]</scope>
    <source>
        <strain evidence="1 2">DSM 44684</strain>
    </source>
</reference>
<gene>
    <name evidence="1" type="ORF">DFR71_5930</name>
</gene>
<proteinExistence type="predicted"/>
<dbReference type="PANTHER" id="PTHR37816:SF1">
    <property type="entry name" value="TOXIN"/>
    <property type="match status" value="1"/>
</dbReference>
<evidence type="ECO:0000313" key="2">
    <source>
        <dbReference type="Proteomes" id="UP000294856"/>
    </source>
</evidence>
<keyword evidence="1" id="KW-0418">Kinase</keyword>
<dbReference type="Proteomes" id="UP000294856">
    <property type="component" value="Unassembled WGS sequence"/>
</dbReference>
<dbReference type="GO" id="GO:0016301">
    <property type="term" value="F:kinase activity"/>
    <property type="evidence" value="ECO:0007669"/>
    <property type="project" value="UniProtKB-KW"/>
</dbReference>
<dbReference type="SUPFAM" id="SSF52540">
    <property type="entry name" value="P-loop containing nucleoside triphosphate hydrolases"/>
    <property type="match status" value="1"/>
</dbReference>
<keyword evidence="1" id="KW-0808">Transferase</keyword>
<accession>A0A4R1FM11</accession>
<name>A0A4R1FM11_9NOCA</name>
<dbReference type="STRING" id="1210063.GCA_001612665_06207"/>
<dbReference type="AlphaFoldDB" id="A0A4R1FM11"/>
<protein>
    <submittedName>
        <fullName evidence="1">Adenylate kinase family enzyme</fullName>
    </submittedName>
</protein>
<sequence>MVAVMRRIVVMGTSGSGKSTLARQISRRLDIPHIELDAIHHQANWTPMAAPEFRAAVAERIAGDAWVVDGNYRGKLGDLVWRRADAVAYFDLPRSLVMRQIVRRTVARALTGRELWNGNREHWREVISLDPARSVIVWAWTTHARNRANYLAAQHDPAYRHLTFVRLGSHRAAAAFLDGLARPLPPM</sequence>
<dbReference type="EMBL" id="SMFR01000006">
    <property type="protein sequence ID" value="TCJ93288.1"/>
    <property type="molecule type" value="Genomic_DNA"/>
</dbReference>
<dbReference type="Gene3D" id="3.40.50.300">
    <property type="entry name" value="P-loop containing nucleotide triphosphate hydrolases"/>
    <property type="match status" value="1"/>
</dbReference>
<organism evidence="1 2">
    <name type="scientific">Nocardia alba</name>
    <dbReference type="NCBI Taxonomy" id="225051"/>
    <lineage>
        <taxon>Bacteria</taxon>
        <taxon>Bacillati</taxon>
        <taxon>Actinomycetota</taxon>
        <taxon>Actinomycetes</taxon>
        <taxon>Mycobacteriales</taxon>
        <taxon>Nocardiaceae</taxon>
        <taxon>Nocardia</taxon>
    </lineage>
</organism>
<dbReference type="InterPro" id="IPR027417">
    <property type="entry name" value="P-loop_NTPase"/>
</dbReference>
<comment type="caution">
    <text evidence="1">The sequence shown here is derived from an EMBL/GenBank/DDBJ whole genome shotgun (WGS) entry which is preliminary data.</text>
</comment>
<evidence type="ECO:0000313" key="1">
    <source>
        <dbReference type="EMBL" id="TCJ93288.1"/>
    </source>
</evidence>
<dbReference type="InterPro" id="IPR052922">
    <property type="entry name" value="Cytidylate_Kinase-2"/>
</dbReference>